<dbReference type="SUPFAM" id="SSF56112">
    <property type="entry name" value="Protein kinase-like (PK-like)"/>
    <property type="match status" value="1"/>
</dbReference>
<dbReference type="InterPro" id="IPR008271">
    <property type="entry name" value="Ser/Thr_kinase_AS"/>
</dbReference>
<feature type="compositionally biased region" description="Low complexity" evidence="6">
    <location>
        <begin position="366"/>
        <end position="375"/>
    </location>
</feature>
<dbReference type="InterPro" id="IPR011009">
    <property type="entry name" value="Kinase-like_dom_sf"/>
</dbReference>
<dbReference type="RefSeq" id="WP_149108350.1">
    <property type="nucleotide sequence ID" value="NZ_CP042425.1"/>
</dbReference>
<dbReference type="EMBL" id="CP042425">
    <property type="protein sequence ID" value="QEL13373.1"/>
    <property type="molecule type" value="Genomic_DNA"/>
</dbReference>
<dbReference type="Pfam" id="PF00069">
    <property type="entry name" value="Pkinase"/>
    <property type="match status" value="1"/>
</dbReference>
<dbReference type="GO" id="GO:0004674">
    <property type="term" value="F:protein serine/threonine kinase activity"/>
    <property type="evidence" value="ECO:0007669"/>
    <property type="project" value="TreeGrafter"/>
</dbReference>
<dbReference type="PROSITE" id="PS00107">
    <property type="entry name" value="PROTEIN_KINASE_ATP"/>
    <property type="match status" value="1"/>
</dbReference>
<feature type="binding site" evidence="5">
    <location>
        <position position="66"/>
    </location>
    <ligand>
        <name>ATP</name>
        <dbReference type="ChEBI" id="CHEBI:30616"/>
    </ligand>
</feature>
<organism evidence="8 9">
    <name type="scientific">Limnoglobus roseus</name>
    <dbReference type="NCBI Taxonomy" id="2598579"/>
    <lineage>
        <taxon>Bacteria</taxon>
        <taxon>Pseudomonadati</taxon>
        <taxon>Planctomycetota</taxon>
        <taxon>Planctomycetia</taxon>
        <taxon>Gemmatales</taxon>
        <taxon>Gemmataceae</taxon>
        <taxon>Limnoglobus</taxon>
    </lineage>
</organism>
<name>A0A5C1A4W1_9BACT</name>
<dbReference type="OrthoDB" id="9801841at2"/>
<dbReference type="InterPro" id="IPR000719">
    <property type="entry name" value="Prot_kinase_dom"/>
</dbReference>
<sequence>MPDPTPGPSGTIVQPDPSAPYLSGQRIGRLPEVFGRYRILRILGRGGMGEVYLAFDQSLERQVALKIPVADGGVSPDDLERFHREARAAAGLGHPNICPVHDVGQVDGVTFFTMAYIDGASLAQRMQEGRFSVERAITLIHKLAQALDLAHRTGIVHRDLKPANILMNAAGEPLITDFGLVRRTDPSTPALTKSGAILGTPTYMSPEQIDSKFGRVGPASDLYSLGVILYELLTGVAPFQGSLTEILYRVVYSPPARPTDLCPDVSSAVEAVVLKALAKNPSDRFPTMAAFAEALVAARNAPPESHRATTTLQATQLNLPPNPVPGAGATQSGKLTRLGWVGWGVAVVALGLAIYAFTLKRPATESAASSTTAAEAAKESVTVPPDAKKGPLSEQALLSLLQLGVAENAIVDRFEQGGLAYKPEGEAADRLKAAGASERLLRIVQGAKPLARAKRTQDQVLLDILDAKKADDGNLEIVLAYFNPTNERVMLFNQEGYPSHPTERSSTWHPVGSWFHAGANATLAYPPNLSDLNHVARTKDGRYLASLMFKRVSLAPQSTSEQFWIRFNMPPADVKKLTLHFLDVDKPLEFTLPQFK</sequence>
<evidence type="ECO:0000256" key="3">
    <source>
        <dbReference type="ARBA" id="ARBA00022777"/>
    </source>
</evidence>
<protein>
    <submittedName>
        <fullName evidence="8">Tetratricopeptide repeat protein</fullName>
    </submittedName>
</protein>
<reference evidence="9" key="1">
    <citation type="submission" date="2019-08" db="EMBL/GenBank/DDBJ databases">
        <title>Limnoglobus roseus gen. nov., sp. nov., a novel freshwater planctomycete with a giant genome from the family Gemmataceae.</title>
        <authorList>
            <person name="Kulichevskaya I.S."/>
            <person name="Naumoff D.G."/>
            <person name="Miroshnikov K."/>
            <person name="Ivanova A."/>
            <person name="Philippov D.A."/>
            <person name="Hakobyan A."/>
            <person name="Rijpstra I.C."/>
            <person name="Sinninghe Damste J.S."/>
            <person name="Liesack W."/>
            <person name="Dedysh S.N."/>
        </authorList>
    </citation>
    <scope>NUCLEOTIDE SEQUENCE [LARGE SCALE GENOMIC DNA]</scope>
    <source>
        <strain evidence="9">PX52</strain>
    </source>
</reference>
<feature type="domain" description="Protein kinase" evidence="7">
    <location>
        <begin position="37"/>
        <end position="296"/>
    </location>
</feature>
<keyword evidence="1" id="KW-0808">Transferase</keyword>
<keyword evidence="2 5" id="KW-0547">Nucleotide-binding</keyword>
<feature type="region of interest" description="Disordered" evidence="6">
    <location>
        <begin position="366"/>
        <end position="388"/>
    </location>
</feature>
<dbReference type="CDD" id="cd14014">
    <property type="entry name" value="STKc_PknB_like"/>
    <property type="match status" value="1"/>
</dbReference>
<keyword evidence="9" id="KW-1185">Reference proteome</keyword>
<evidence type="ECO:0000313" key="9">
    <source>
        <dbReference type="Proteomes" id="UP000324974"/>
    </source>
</evidence>
<gene>
    <name evidence="8" type="ORF">PX52LOC_00227</name>
</gene>
<evidence type="ECO:0000259" key="7">
    <source>
        <dbReference type="PROSITE" id="PS50011"/>
    </source>
</evidence>
<dbReference type="PANTHER" id="PTHR43289:SF6">
    <property type="entry name" value="SERINE_THREONINE-PROTEIN KINASE NEKL-3"/>
    <property type="match status" value="1"/>
</dbReference>
<evidence type="ECO:0000256" key="2">
    <source>
        <dbReference type="ARBA" id="ARBA00022741"/>
    </source>
</evidence>
<dbReference type="GO" id="GO:0005524">
    <property type="term" value="F:ATP binding"/>
    <property type="evidence" value="ECO:0007669"/>
    <property type="project" value="UniProtKB-UniRule"/>
</dbReference>
<dbReference type="InterPro" id="IPR017441">
    <property type="entry name" value="Protein_kinase_ATP_BS"/>
</dbReference>
<dbReference type="PROSITE" id="PS00108">
    <property type="entry name" value="PROTEIN_KINASE_ST"/>
    <property type="match status" value="1"/>
</dbReference>
<dbReference type="SMART" id="SM00220">
    <property type="entry name" value="S_TKc"/>
    <property type="match status" value="1"/>
</dbReference>
<keyword evidence="3" id="KW-0418">Kinase</keyword>
<accession>A0A5C1A4W1</accession>
<proteinExistence type="predicted"/>
<dbReference type="PROSITE" id="PS50011">
    <property type="entry name" value="PROTEIN_KINASE_DOM"/>
    <property type="match status" value="1"/>
</dbReference>
<evidence type="ECO:0000256" key="4">
    <source>
        <dbReference type="ARBA" id="ARBA00022840"/>
    </source>
</evidence>
<dbReference type="KEGG" id="lrs:PX52LOC_00227"/>
<evidence type="ECO:0000313" key="8">
    <source>
        <dbReference type="EMBL" id="QEL13373.1"/>
    </source>
</evidence>
<dbReference type="PANTHER" id="PTHR43289">
    <property type="entry name" value="MITOGEN-ACTIVATED PROTEIN KINASE KINASE KINASE 20-RELATED"/>
    <property type="match status" value="1"/>
</dbReference>
<evidence type="ECO:0000256" key="5">
    <source>
        <dbReference type="PROSITE-ProRule" id="PRU10141"/>
    </source>
</evidence>
<evidence type="ECO:0000256" key="1">
    <source>
        <dbReference type="ARBA" id="ARBA00022679"/>
    </source>
</evidence>
<dbReference type="Gene3D" id="3.30.200.20">
    <property type="entry name" value="Phosphorylase Kinase, domain 1"/>
    <property type="match status" value="1"/>
</dbReference>
<keyword evidence="4 5" id="KW-0067">ATP-binding</keyword>
<dbReference type="Proteomes" id="UP000324974">
    <property type="component" value="Chromosome"/>
</dbReference>
<evidence type="ECO:0000256" key="6">
    <source>
        <dbReference type="SAM" id="MobiDB-lite"/>
    </source>
</evidence>
<dbReference type="AlphaFoldDB" id="A0A5C1A4W1"/>
<dbReference type="Gene3D" id="1.10.510.10">
    <property type="entry name" value="Transferase(Phosphotransferase) domain 1"/>
    <property type="match status" value="1"/>
</dbReference>